<protein>
    <submittedName>
        <fullName evidence="4">DUF4124 domain-containing protein</fullName>
    </submittedName>
</protein>
<proteinExistence type="predicted"/>
<sequence length="207" mass="22597">MATPSVLMPNVQTGPMVDRPGRNCHDSANSDPRMIMWRYKIATCAALALLSGSGWAQYKCVGADGKVSFQQMPCPGATTGQRLELRPAAGASPAAAPAPAASVTGVAAEMQWVRKMEHERKLKEQQQRISDVEAAIDGRNRRMQDEMTAIQSRKAQAKNNLAGATWEQSLSTEMQAVASKYQALNDADQARLAQLRAELEQMQRAPW</sequence>
<comment type="caution">
    <text evidence="4">The sequence shown here is derived from an EMBL/GenBank/DDBJ whole genome shotgun (WGS) entry which is preliminary data.</text>
</comment>
<accession>A0ABT1BNY2</accession>
<name>A0ABT1BNY2_9BURK</name>
<dbReference type="InterPro" id="IPR025392">
    <property type="entry name" value="DUF4124"/>
</dbReference>
<evidence type="ECO:0000313" key="5">
    <source>
        <dbReference type="Proteomes" id="UP001204851"/>
    </source>
</evidence>
<feature type="region of interest" description="Disordered" evidence="2">
    <location>
        <begin position="1"/>
        <end position="25"/>
    </location>
</feature>
<keyword evidence="1" id="KW-0175">Coiled coil</keyword>
<evidence type="ECO:0000256" key="1">
    <source>
        <dbReference type="SAM" id="Coils"/>
    </source>
</evidence>
<evidence type="ECO:0000313" key="4">
    <source>
        <dbReference type="EMBL" id="MCO5977911.1"/>
    </source>
</evidence>
<evidence type="ECO:0000256" key="2">
    <source>
        <dbReference type="SAM" id="MobiDB-lite"/>
    </source>
</evidence>
<evidence type="ECO:0000259" key="3">
    <source>
        <dbReference type="Pfam" id="PF13511"/>
    </source>
</evidence>
<feature type="domain" description="DUF4124" evidence="3">
    <location>
        <begin position="45"/>
        <end position="98"/>
    </location>
</feature>
<dbReference type="Pfam" id="PF13511">
    <property type="entry name" value="DUF4124"/>
    <property type="match status" value="1"/>
</dbReference>
<dbReference type="RefSeq" id="WP_252770511.1">
    <property type="nucleotide sequence ID" value="NZ_JAMXMC010000008.1"/>
</dbReference>
<keyword evidence="5" id="KW-1185">Reference proteome</keyword>
<dbReference type="Proteomes" id="UP001204851">
    <property type="component" value="Unassembled WGS sequence"/>
</dbReference>
<feature type="coiled-coil region" evidence="1">
    <location>
        <begin position="115"/>
        <end position="205"/>
    </location>
</feature>
<dbReference type="EMBL" id="JAMXMC010000008">
    <property type="protein sequence ID" value="MCO5977911.1"/>
    <property type="molecule type" value="Genomic_DNA"/>
</dbReference>
<organism evidence="4 5">
    <name type="scientific">Ideonella oryzae</name>
    <dbReference type="NCBI Taxonomy" id="2937441"/>
    <lineage>
        <taxon>Bacteria</taxon>
        <taxon>Pseudomonadati</taxon>
        <taxon>Pseudomonadota</taxon>
        <taxon>Betaproteobacteria</taxon>
        <taxon>Burkholderiales</taxon>
        <taxon>Sphaerotilaceae</taxon>
        <taxon>Ideonella</taxon>
    </lineage>
</organism>
<gene>
    <name evidence="4" type="ORF">M0L44_14475</name>
</gene>
<reference evidence="4 5" key="1">
    <citation type="submission" date="2022-06" db="EMBL/GenBank/DDBJ databases">
        <title>Ideonella sp. NS12-5 Genome sequencing and assembly.</title>
        <authorList>
            <person name="Jung Y."/>
        </authorList>
    </citation>
    <scope>NUCLEOTIDE SEQUENCE [LARGE SCALE GENOMIC DNA]</scope>
    <source>
        <strain evidence="4 5">NS12-5</strain>
    </source>
</reference>